<reference evidence="4" key="2">
    <citation type="submission" date="2020-09" db="EMBL/GenBank/DDBJ databases">
        <authorList>
            <person name="Wu Z."/>
        </authorList>
    </citation>
    <scope>NUCLEOTIDE SEQUENCE</scope>
    <source>
        <strain evidence="4">SC17</strain>
    </source>
</reference>
<reference evidence="4" key="1">
    <citation type="journal article" date="2013" name="Int. J. Syst. Evol. Microbiol.">
        <title>Aestuariibaculum suncheonense gen. nov., sp. nov., a marine bacterium of the family Flavobacteriaceae isolated from a tidal flat and emended descriptions of the genera Gaetbulibacter and Tamlana.</title>
        <authorList>
            <person name="Jeong S.H."/>
            <person name="Park M.S."/>
            <person name="Jin H.M."/>
            <person name="Lee K."/>
            <person name="Park W."/>
            <person name="Jeon C.O."/>
        </authorList>
    </citation>
    <scope>NUCLEOTIDE SEQUENCE</scope>
    <source>
        <strain evidence="4">SC17</strain>
    </source>
</reference>
<evidence type="ECO:0000313" key="4">
    <source>
        <dbReference type="EMBL" id="MBD0835401.1"/>
    </source>
</evidence>
<feature type="domain" description="DUF5107" evidence="3">
    <location>
        <begin position="54"/>
        <end position="357"/>
    </location>
</feature>
<dbReference type="SUPFAM" id="SSF48452">
    <property type="entry name" value="TPR-like"/>
    <property type="match status" value="2"/>
</dbReference>
<gene>
    <name evidence="4" type="ORF">ICJ84_08140</name>
</gene>
<dbReference type="PROSITE" id="PS50005">
    <property type="entry name" value="TPR"/>
    <property type="match status" value="1"/>
</dbReference>
<feature type="repeat" description="TPR" evidence="1">
    <location>
        <begin position="569"/>
        <end position="602"/>
    </location>
</feature>
<accession>A0A8J6QH93</accession>
<name>A0A8J6QH93_9FLAO</name>
<evidence type="ECO:0000256" key="2">
    <source>
        <dbReference type="SAM" id="SignalP"/>
    </source>
</evidence>
<evidence type="ECO:0000256" key="1">
    <source>
        <dbReference type="PROSITE-ProRule" id="PRU00339"/>
    </source>
</evidence>
<feature type="chain" id="PRO_5035245381" evidence="2">
    <location>
        <begin position="26"/>
        <end position="989"/>
    </location>
</feature>
<dbReference type="EMBL" id="JACVXC010000002">
    <property type="protein sequence ID" value="MBD0835401.1"/>
    <property type="molecule type" value="Genomic_DNA"/>
</dbReference>
<organism evidence="4 5">
    <name type="scientific">Aestuariibaculum suncheonense</name>
    <dbReference type="NCBI Taxonomy" id="1028745"/>
    <lineage>
        <taxon>Bacteria</taxon>
        <taxon>Pseudomonadati</taxon>
        <taxon>Bacteroidota</taxon>
        <taxon>Flavobacteriia</taxon>
        <taxon>Flavobacteriales</taxon>
        <taxon>Flavobacteriaceae</taxon>
    </lineage>
</organism>
<evidence type="ECO:0000313" key="5">
    <source>
        <dbReference type="Proteomes" id="UP000602057"/>
    </source>
</evidence>
<dbReference type="Pfam" id="PF14559">
    <property type="entry name" value="TPR_19"/>
    <property type="match status" value="1"/>
</dbReference>
<keyword evidence="5" id="KW-1185">Reference proteome</keyword>
<dbReference type="AlphaFoldDB" id="A0A8J6QH93"/>
<dbReference type="InterPro" id="IPR011990">
    <property type="entry name" value="TPR-like_helical_dom_sf"/>
</dbReference>
<dbReference type="Pfam" id="PF17128">
    <property type="entry name" value="DUF5107"/>
    <property type="match status" value="1"/>
</dbReference>
<dbReference type="InterPro" id="IPR019734">
    <property type="entry name" value="TPR_rpt"/>
</dbReference>
<keyword evidence="2" id="KW-0732">Signal</keyword>
<dbReference type="RefSeq" id="WP_188215876.1">
    <property type="nucleotide sequence ID" value="NZ_BAABGH010000010.1"/>
</dbReference>
<keyword evidence="1" id="KW-0802">TPR repeat</keyword>
<protein>
    <submittedName>
        <fullName evidence="4">DUF5107 domain-containing protein</fullName>
    </submittedName>
</protein>
<dbReference type="Proteomes" id="UP000602057">
    <property type="component" value="Unassembled WGS sequence"/>
</dbReference>
<feature type="signal peptide" evidence="2">
    <location>
        <begin position="1"/>
        <end position="25"/>
    </location>
</feature>
<comment type="caution">
    <text evidence="4">The sequence shown here is derived from an EMBL/GenBank/DDBJ whole genome shotgun (WGS) entry which is preliminary data.</text>
</comment>
<proteinExistence type="predicted"/>
<dbReference type="Gene3D" id="1.25.40.10">
    <property type="entry name" value="Tetratricopeptide repeat domain"/>
    <property type="match status" value="3"/>
</dbReference>
<sequence length="989" mass="114688">MIGLLKYKIFGFVLFIVSVPGSLVAQNNSTVTETTKKYVTYPFSDPNPIPSEGKIYPYFRYDGFTEKAEKKDWKIVELENDYIKVQIMPEIGGKIWSALDKRSGQNFLYNNEVVKFRDIALRGPWVSGGIEFNYGIIGHTPNTATPVDYLTKENSDGSVSCYISTFDLLTRTNWVLEIKLEKDKSYFSTSSYWFNSNSTEQPYYTWMNAGIPANDDLEFLYPGNKYLGHEGETFNWPNDSKDRNLALYSENAFGGSKSFHVFGVHSDYFGGYWEDNDHGMIHYAKRGAKLGKKIFLWAQSDEGKIWEDLLTDDSGQYVEIQSGRLFNQNTFESSSTPFKQIGFVPYTTDEWTEYWFPFNGIKGFTSANLLGAFNIKYDNKLLSIKLSPVKSISDTLTVFSDKGKKLANVFVKANPVEVYEEQILINSEDNPAYIILEGQRIAVNQDRKERELSRPLEVPNEFDSESAYGLFLQGRDLYRFRNYKLSEEKILASLSKDPLFIPSLVEMTKIKLFKLEIDSAYIYAKKALSIDTYHPEANYYYGLAALKKNKMYDALDGFEVASLSIPYRGAAYTALSRTYLKSGDYYQAKENAELSLKSNPRNLESLKILYMISRINKDDQSLKLLRENIEKLNPIDHFVRFENYFSNSNEIQKDIFQSLIRNELPVETYLELAIWYAGLNRYEESKRILQMAPQNSIVLYWLAWLHSNDGNREASNQYLEKAHATSVDFVFPFREETFKVLEWASAQKKSWKSDYLLALINEFKGNEQEAYSLLASYDNIEFAPFYVMKARLEKSATIHERLTSMQKAVELKPEEWRYGRLLAAGYLEIGQFDKAIQILEKYYKINKENYYVGLDLIEALIKAERYKDSEKILSNITVLPFEGANEARQYYRQTKLMLAYQAIENEHYDNALKKIEEAEEWPLNLGVGKPYSEMINNNLENALRVKIFYETGDVELHEKYLKIVEDQIIEYGTLYEKIKSLLKKDKRLF</sequence>
<dbReference type="InterPro" id="IPR033396">
    <property type="entry name" value="DUF5107"/>
</dbReference>
<evidence type="ECO:0000259" key="3">
    <source>
        <dbReference type="Pfam" id="PF17128"/>
    </source>
</evidence>